<dbReference type="Pfam" id="PF22936">
    <property type="entry name" value="Pol_BBD"/>
    <property type="match status" value="1"/>
</dbReference>
<dbReference type="InterPro" id="IPR054722">
    <property type="entry name" value="PolX-like_BBD"/>
</dbReference>
<evidence type="ECO:0000256" key="1">
    <source>
        <dbReference type="ARBA" id="ARBA00022750"/>
    </source>
</evidence>
<evidence type="ECO:0000259" key="4">
    <source>
        <dbReference type="Pfam" id="PF14244"/>
    </source>
</evidence>
<keyword evidence="1" id="KW-0378">Hydrolase</keyword>
<feature type="compositionally biased region" description="Low complexity" evidence="2">
    <location>
        <begin position="378"/>
        <end position="389"/>
    </location>
</feature>
<gene>
    <name evidence="6" type="ORF">RJ639_030659</name>
</gene>
<accession>A0AA88X3J2</accession>
<dbReference type="GO" id="GO:0004190">
    <property type="term" value="F:aspartic-type endopeptidase activity"/>
    <property type="evidence" value="ECO:0007669"/>
    <property type="project" value="UniProtKB-KW"/>
</dbReference>
<feature type="domain" description="Reverse transcriptase Ty1/copia-type" evidence="3">
    <location>
        <begin position="400"/>
        <end position="476"/>
    </location>
</feature>
<sequence length="704" mass="79295">MVKTAMTGAWRSLDSSETTSSTPGGILRPTMAHGGDHLSQLSFQLSSHKLTKKNYLEWAQSVKLAIDGRGKLGHLTGDVRQPAAGDPSLSSWRSENSLIIAWLINSIEPTIGKPYLFHPTTKDVWEVVRETYSDVENSSQIFDLKTKLWKSKQGEHEVTIYYNEIVSLWQELDQCYNDEWDCPSDSVKVMKKEWNKKIKIADGSLSAIVGTGSIVLSPSITLHNVLHIPKLSCNLLSISKLTNDLKCQANFYSTQCEFQEMRENKDEDSEFFDSQPTVSPGNITMANGPNFLINTELSGLNNEKLDPKSIGLSHDIDGNKNGGSTGTKELVYSRRKQIQRNETDASQYYQDSVPQTIQNSIEATGDTHTNPIHLNLPSSESSQPGSSISNLDKPIAHPKVYVDDIILTGDDIVEMERLKQCLASEFEIKDLGSLKFFLRMEIARSRKGIAVSQMKYVLDLIKETGMSECRPVETPIDPNQKLGDNKGDPVNTSRYQKLVGKLIYLSHTRPDIAFAISLVSQFMHSPHEEHLEAIYRILRYLKSSPGKRLFFRNNEQRNLKAYTDADWAGSITDRKSTSGYCTFVWGNLVTWRSKKQSVVARSSAEVEYRAMAHGICEMMWLKRVLEELRRPVTMPMKLYSDNKVAINIANNPVQHDITKHVEIDKHFIKEKIEAGTVYMPFVPTSQQVAGNDCLRLTMSFLLAS</sequence>
<dbReference type="Pfam" id="PF07727">
    <property type="entry name" value="RVT_2"/>
    <property type="match status" value="1"/>
</dbReference>
<dbReference type="CDD" id="cd09272">
    <property type="entry name" value="RNase_HI_RT_Ty1"/>
    <property type="match status" value="1"/>
</dbReference>
<feature type="region of interest" description="Disordered" evidence="2">
    <location>
        <begin position="363"/>
        <end position="393"/>
    </location>
</feature>
<dbReference type="PANTHER" id="PTHR11439">
    <property type="entry name" value="GAG-POL-RELATED RETROTRANSPOSON"/>
    <property type="match status" value="1"/>
</dbReference>
<comment type="caution">
    <text evidence="6">The sequence shown here is derived from an EMBL/GenBank/DDBJ whole genome shotgun (WGS) entry which is preliminary data.</text>
</comment>
<dbReference type="PANTHER" id="PTHR11439:SF440">
    <property type="entry name" value="INTEGRASE CATALYTIC DOMAIN-CONTAINING PROTEIN"/>
    <property type="match status" value="1"/>
</dbReference>
<evidence type="ECO:0000259" key="3">
    <source>
        <dbReference type="Pfam" id="PF07727"/>
    </source>
</evidence>
<feature type="compositionally biased region" description="Polar residues" evidence="2">
    <location>
        <begin position="13"/>
        <end position="23"/>
    </location>
</feature>
<feature type="domain" description="Retrovirus-related Pol polyprotein from transposon TNT 1-94-like beta-barrel" evidence="5">
    <location>
        <begin position="194"/>
        <end position="243"/>
    </location>
</feature>
<reference evidence="6" key="1">
    <citation type="submission" date="2022-12" db="EMBL/GenBank/DDBJ databases">
        <title>Draft genome assemblies for two species of Escallonia (Escalloniales).</title>
        <authorList>
            <person name="Chanderbali A."/>
            <person name="Dervinis C."/>
            <person name="Anghel I."/>
            <person name="Soltis D."/>
            <person name="Soltis P."/>
            <person name="Zapata F."/>
        </authorList>
    </citation>
    <scope>NUCLEOTIDE SEQUENCE</scope>
    <source>
        <strain evidence="6">UCBG64.0493</strain>
        <tissue evidence="6">Leaf</tissue>
    </source>
</reference>
<keyword evidence="1" id="KW-0645">Protease</keyword>
<dbReference type="InterPro" id="IPR013103">
    <property type="entry name" value="RVT_2"/>
</dbReference>
<evidence type="ECO:0000313" key="7">
    <source>
        <dbReference type="Proteomes" id="UP001188597"/>
    </source>
</evidence>
<dbReference type="Pfam" id="PF14244">
    <property type="entry name" value="Retrotran_gag_3"/>
    <property type="match status" value="1"/>
</dbReference>
<organism evidence="6 7">
    <name type="scientific">Escallonia herrerae</name>
    <dbReference type="NCBI Taxonomy" id="1293975"/>
    <lineage>
        <taxon>Eukaryota</taxon>
        <taxon>Viridiplantae</taxon>
        <taxon>Streptophyta</taxon>
        <taxon>Embryophyta</taxon>
        <taxon>Tracheophyta</taxon>
        <taxon>Spermatophyta</taxon>
        <taxon>Magnoliopsida</taxon>
        <taxon>eudicotyledons</taxon>
        <taxon>Gunneridae</taxon>
        <taxon>Pentapetalae</taxon>
        <taxon>asterids</taxon>
        <taxon>campanulids</taxon>
        <taxon>Escalloniales</taxon>
        <taxon>Escalloniaceae</taxon>
        <taxon>Escallonia</taxon>
    </lineage>
</organism>
<keyword evidence="7" id="KW-1185">Reference proteome</keyword>
<protein>
    <recommendedName>
        <fullName evidence="8">Retrovirus-related Pol polyprotein from transposon RE1</fullName>
    </recommendedName>
</protein>
<dbReference type="EMBL" id="JAVXUP010000109">
    <property type="protein sequence ID" value="KAK3037954.1"/>
    <property type="molecule type" value="Genomic_DNA"/>
</dbReference>
<name>A0AA88X3J2_9ASTE</name>
<feature type="domain" description="Retrotransposon Copia-like N-terminal" evidence="4">
    <location>
        <begin position="40"/>
        <end position="83"/>
    </location>
</feature>
<dbReference type="AlphaFoldDB" id="A0AA88X3J2"/>
<dbReference type="SUPFAM" id="SSF56672">
    <property type="entry name" value="DNA/RNA polymerases"/>
    <property type="match status" value="1"/>
</dbReference>
<feature type="region of interest" description="Disordered" evidence="2">
    <location>
        <begin position="1"/>
        <end position="31"/>
    </location>
</feature>
<evidence type="ECO:0000259" key="5">
    <source>
        <dbReference type="Pfam" id="PF22936"/>
    </source>
</evidence>
<keyword evidence="1" id="KW-0064">Aspartyl protease</keyword>
<dbReference type="Proteomes" id="UP001188597">
    <property type="component" value="Unassembled WGS sequence"/>
</dbReference>
<evidence type="ECO:0000256" key="2">
    <source>
        <dbReference type="SAM" id="MobiDB-lite"/>
    </source>
</evidence>
<proteinExistence type="predicted"/>
<evidence type="ECO:0000313" key="6">
    <source>
        <dbReference type="EMBL" id="KAK3037954.1"/>
    </source>
</evidence>
<evidence type="ECO:0008006" key="8">
    <source>
        <dbReference type="Google" id="ProtNLM"/>
    </source>
</evidence>
<dbReference type="InterPro" id="IPR029472">
    <property type="entry name" value="Copia-like_N"/>
</dbReference>
<dbReference type="InterPro" id="IPR043502">
    <property type="entry name" value="DNA/RNA_pol_sf"/>
</dbReference>
<feature type="compositionally biased region" description="Polar residues" evidence="2">
    <location>
        <begin position="363"/>
        <end position="372"/>
    </location>
</feature>